<gene>
    <name evidence="1" type="ORF">POL72_03070</name>
</gene>
<dbReference type="RefSeq" id="WP_272093481.1">
    <property type="nucleotide sequence ID" value="NZ_JAQNDK010000001.1"/>
</dbReference>
<keyword evidence="2" id="KW-1185">Reference proteome</keyword>
<accession>A0ABT5BRB3</accession>
<dbReference type="InterPro" id="IPR016084">
    <property type="entry name" value="Haem_Oase-like_multi-hlx"/>
</dbReference>
<evidence type="ECO:0000313" key="2">
    <source>
        <dbReference type="Proteomes" id="UP001217485"/>
    </source>
</evidence>
<organism evidence="1 2">
    <name type="scientific">Sorangium atrum</name>
    <dbReference type="NCBI Taxonomy" id="2995308"/>
    <lineage>
        <taxon>Bacteria</taxon>
        <taxon>Pseudomonadati</taxon>
        <taxon>Myxococcota</taxon>
        <taxon>Polyangia</taxon>
        <taxon>Polyangiales</taxon>
        <taxon>Polyangiaceae</taxon>
        <taxon>Sorangium</taxon>
    </lineage>
</organism>
<comment type="caution">
    <text evidence="1">The sequence shown here is derived from an EMBL/GenBank/DDBJ whole genome shotgun (WGS) entry which is preliminary data.</text>
</comment>
<dbReference type="Gene3D" id="1.20.910.10">
    <property type="entry name" value="Heme oxygenase-like"/>
    <property type="match status" value="1"/>
</dbReference>
<reference evidence="1 2" key="1">
    <citation type="submission" date="2023-01" db="EMBL/GenBank/DDBJ databases">
        <title>Minimal conservation of predation-associated metabolite biosynthetic gene clusters underscores biosynthetic potential of Myxococcota including descriptions for ten novel species: Archangium lansinium sp. nov., Myxococcus landrumus sp. nov., Nannocystis bai.</title>
        <authorList>
            <person name="Ahearne A."/>
            <person name="Stevens C."/>
            <person name="Dowd S."/>
        </authorList>
    </citation>
    <scope>NUCLEOTIDE SEQUENCE [LARGE SCALE GENOMIC DNA]</scope>
    <source>
        <strain evidence="1 2">WIWO2</strain>
    </source>
</reference>
<proteinExistence type="predicted"/>
<dbReference type="EMBL" id="JAQNDK010000001">
    <property type="protein sequence ID" value="MDC0676706.1"/>
    <property type="molecule type" value="Genomic_DNA"/>
</dbReference>
<name>A0ABT5BRB3_9BACT</name>
<evidence type="ECO:0000313" key="1">
    <source>
        <dbReference type="EMBL" id="MDC0676706.1"/>
    </source>
</evidence>
<sequence>MRQVLRHIFEKKQAYARLPLFERMRDERLDPSERLAFYPCMAYFILSFGDLNKFVLREEHAADEYQEMVNAHTREDDHHWPWYLEDLSKLGYDVEGRTTDLLHFLWGEETMQNRVLTARLTALIKGTTGLERLVIIEAIEETGNVLFGAMLPLAETLEKRLGTQLRYCGSFHFERESGHAVNADHAELARIPLDAETRARYIALADEVFTIFEPWTHELLRYALAHPMSVPVADPETDGVSQVMTRSSVLTARSTAA</sequence>
<protein>
    <submittedName>
        <fullName evidence="1">Uncharacterized protein</fullName>
    </submittedName>
</protein>
<dbReference type="Proteomes" id="UP001217485">
    <property type="component" value="Unassembled WGS sequence"/>
</dbReference>